<dbReference type="Pfam" id="PF09392">
    <property type="entry name" value="T3SS_needle_F"/>
    <property type="match status" value="1"/>
</dbReference>
<dbReference type="InterPro" id="IPR037203">
    <property type="entry name" value="T3SS_needle-like_sf"/>
</dbReference>
<name>A0A081KBN4_9GAMM</name>
<dbReference type="InterPro" id="IPR021123">
    <property type="entry name" value="T3SS_needle-like"/>
</dbReference>
<accession>A0A081KBN4</accession>
<keyword evidence="2" id="KW-1185">Reference proteome</keyword>
<dbReference type="RefSeq" id="WP_020583176.1">
    <property type="nucleotide sequence ID" value="NZ_JOJP01000001.1"/>
</dbReference>
<dbReference type="Proteomes" id="UP000027997">
    <property type="component" value="Unassembled WGS sequence"/>
</dbReference>
<dbReference type="SUPFAM" id="SSF140129">
    <property type="entry name" value="MxiH-like"/>
    <property type="match status" value="1"/>
</dbReference>
<reference evidence="1 2" key="1">
    <citation type="submission" date="2014-06" db="EMBL/GenBank/DDBJ databases">
        <title>Whole Genome Sequences of Three Symbiotic Endozoicomonas Bacteria.</title>
        <authorList>
            <person name="Neave M.J."/>
            <person name="Apprill A."/>
            <person name="Voolstra C.R."/>
        </authorList>
    </citation>
    <scope>NUCLEOTIDE SEQUENCE [LARGE SCALE GENOMIC DNA]</scope>
    <source>
        <strain evidence="1 2">DSM 22380</strain>
    </source>
</reference>
<evidence type="ECO:0000313" key="1">
    <source>
        <dbReference type="EMBL" id="KEI71560.1"/>
    </source>
</evidence>
<protein>
    <submittedName>
        <fullName evidence="1">Uncharacterized protein</fullName>
    </submittedName>
</protein>
<evidence type="ECO:0000313" key="2">
    <source>
        <dbReference type="Proteomes" id="UP000027997"/>
    </source>
</evidence>
<dbReference type="Gene3D" id="1.20.58.90">
    <property type="match status" value="1"/>
</dbReference>
<dbReference type="STRING" id="305900.GV64_13145"/>
<dbReference type="AlphaFoldDB" id="A0A081KBN4"/>
<organism evidence="1 2">
    <name type="scientific">Endozoicomonas elysicola</name>
    <dbReference type="NCBI Taxonomy" id="305900"/>
    <lineage>
        <taxon>Bacteria</taxon>
        <taxon>Pseudomonadati</taxon>
        <taxon>Pseudomonadota</taxon>
        <taxon>Gammaproteobacteria</taxon>
        <taxon>Oceanospirillales</taxon>
        <taxon>Endozoicomonadaceae</taxon>
        <taxon>Endozoicomonas</taxon>
    </lineage>
</organism>
<comment type="caution">
    <text evidence="1">The sequence shown here is derived from an EMBL/GenBank/DDBJ whole genome shotgun (WGS) entry which is preliminary data.</text>
</comment>
<sequence>MAFQDTYNPNYNQPGSTSFSFDKVSETFGSQAEALDAALKTRVANMDPNSTKDMVEFQVEFNKYMIVEGLRSSIVKSIKDTIQSIIQKL</sequence>
<dbReference type="eggNOG" id="ENOG502ZF6U">
    <property type="taxonomic scope" value="Bacteria"/>
</dbReference>
<dbReference type="GO" id="GO:0015031">
    <property type="term" value="P:protein transport"/>
    <property type="evidence" value="ECO:0007669"/>
    <property type="project" value="InterPro"/>
</dbReference>
<proteinExistence type="predicted"/>
<gene>
    <name evidence="1" type="ORF">GV64_13145</name>
</gene>
<dbReference type="EMBL" id="JOJP01000001">
    <property type="protein sequence ID" value="KEI71560.1"/>
    <property type="molecule type" value="Genomic_DNA"/>
</dbReference>